<dbReference type="OrthoDB" id="3727682at2"/>
<dbReference type="PANTHER" id="PTHR44154">
    <property type="entry name" value="QUINONE OXIDOREDUCTASE"/>
    <property type="match status" value="1"/>
</dbReference>
<dbReference type="EMBL" id="SOEY01000028">
    <property type="protein sequence ID" value="TFB71319.1"/>
    <property type="molecule type" value="Genomic_DNA"/>
</dbReference>
<gene>
    <name evidence="3" type="ORF">E3O06_13320</name>
</gene>
<dbReference type="InterPro" id="IPR020843">
    <property type="entry name" value="ER"/>
</dbReference>
<dbReference type="Gene3D" id="3.90.180.10">
    <property type="entry name" value="Medium-chain alcohol dehydrogenases, catalytic domain"/>
    <property type="match status" value="2"/>
</dbReference>
<sequence>MWHSVQFSRYGGPEVLDLVEITTPVPGVGEVVVEVMAAGLNPGESSIREGRLDKEWPAHFPAGQGSDFAGFIAGTGAGVTGWKIGDAVLGHTVRGSQANFVTVPAGNVIHKPERLPWEIAGSLYVAAATAWQAVSGANPGPGRTVLVHAAHGGVGVIAAQLAKRRGARVIGTASPDSFDYLRQIGVIPVEYGPGFAERLQRIAPDGVDAELNRLGDNVLMNVDSTDTVVLQKIASLIADHQLVIPVAAIYPLERVRDAYRELEAGHAHGKIVLCMMPVEYPHQKVHGIDLRETEATKDAPNRPPVPPNREALPPVFGHRHHLSTAGPVTEGSYIE</sequence>
<dbReference type="Gene3D" id="3.40.50.720">
    <property type="entry name" value="NAD(P)-binding Rossmann-like Domain"/>
    <property type="match status" value="1"/>
</dbReference>
<evidence type="ECO:0000259" key="2">
    <source>
        <dbReference type="SMART" id="SM00829"/>
    </source>
</evidence>
<protein>
    <submittedName>
        <fullName evidence="3">NADP-dependent oxidoreductase</fullName>
    </submittedName>
</protein>
<dbReference type="PANTHER" id="PTHR44154:SF1">
    <property type="entry name" value="QUINONE OXIDOREDUCTASE"/>
    <property type="match status" value="1"/>
</dbReference>
<proteinExistence type="predicted"/>
<keyword evidence="4" id="KW-1185">Reference proteome</keyword>
<comment type="caution">
    <text evidence="3">The sequence shown here is derived from an EMBL/GenBank/DDBJ whole genome shotgun (WGS) entry which is preliminary data.</text>
</comment>
<feature type="domain" description="Enoyl reductase (ER)" evidence="2">
    <location>
        <begin position="11"/>
        <end position="273"/>
    </location>
</feature>
<dbReference type="RefSeq" id="WP_134503834.1">
    <property type="nucleotide sequence ID" value="NZ_SOEY01000028.1"/>
</dbReference>
<dbReference type="InterPro" id="IPR013154">
    <property type="entry name" value="ADH-like_N"/>
</dbReference>
<evidence type="ECO:0000313" key="4">
    <source>
        <dbReference type="Proteomes" id="UP000298173"/>
    </source>
</evidence>
<dbReference type="InterPro" id="IPR036291">
    <property type="entry name" value="NAD(P)-bd_dom_sf"/>
</dbReference>
<keyword evidence="1" id="KW-0521">NADP</keyword>
<dbReference type="Pfam" id="PF13602">
    <property type="entry name" value="ADH_zinc_N_2"/>
    <property type="match status" value="1"/>
</dbReference>
<dbReference type="SUPFAM" id="SSF51735">
    <property type="entry name" value="NAD(P)-binding Rossmann-fold domains"/>
    <property type="match status" value="1"/>
</dbReference>
<name>A0A4V3I7W2_9MICO</name>
<dbReference type="Pfam" id="PF08240">
    <property type="entry name" value="ADH_N"/>
    <property type="match status" value="1"/>
</dbReference>
<dbReference type="AlphaFoldDB" id="A0A4V3I7W2"/>
<reference evidence="3 4" key="1">
    <citation type="submission" date="2019-03" db="EMBL/GenBank/DDBJ databases">
        <title>Genomics of glacier-inhabiting Cryobacterium strains.</title>
        <authorList>
            <person name="Liu Q."/>
            <person name="Xin Y.-H."/>
        </authorList>
    </citation>
    <scope>NUCLEOTIDE SEQUENCE [LARGE SCALE GENOMIC DNA]</scope>
    <source>
        <strain evidence="3 4">HLT2-23</strain>
    </source>
</reference>
<dbReference type="SUPFAM" id="SSF50129">
    <property type="entry name" value="GroES-like"/>
    <property type="match status" value="1"/>
</dbReference>
<dbReference type="Proteomes" id="UP000298173">
    <property type="component" value="Unassembled WGS sequence"/>
</dbReference>
<accession>A0A4V3I7W2</accession>
<dbReference type="SMART" id="SM00829">
    <property type="entry name" value="PKS_ER"/>
    <property type="match status" value="1"/>
</dbReference>
<evidence type="ECO:0000256" key="1">
    <source>
        <dbReference type="ARBA" id="ARBA00022857"/>
    </source>
</evidence>
<evidence type="ECO:0000313" key="3">
    <source>
        <dbReference type="EMBL" id="TFB71319.1"/>
    </source>
</evidence>
<dbReference type="GO" id="GO:0016491">
    <property type="term" value="F:oxidoreductase activity"/>
    <property type="evidence" value="ECO:0007669"/>
    <property type="project" value="InterPro"/>
</dbReference>
<dbReference type="InterPro" id="IPR011032">
    <property type="entry name" value="GroES-like_sf"/>
</dbReference>
<organism evidence="3 4">
    <name type="scientific">Cryobacterium glaciale</name>
    <dbReference type="NCBI Taxonomy" id="1259145"/>
    <lineage>
        <taxon>Bacteria</taxon>
        <taxon>Bacillati</taxon>
        <taxon>Actinomycetota</taxon>
        <taxon>Actinomycetes</taxon>
        <taxon>Micrococcales</taxon>
        <taxon>Microbacteriaceae</taxon>
        <taxon>Cryobacterium</taxon>
    </lineage>
</organism>
<dbReference type="CDD" id="cd05289">
    <property type="entry name" value="MDR_like_2"/>
    <property type="match status" value="1"/>
</dbReference>
<dbReference type="InterPro" id="IPR051603">
    <property type="entry name" value="Zinc-ADH_QOR/CCCR"/>
</dbReference>